<reference evidence="1 2" key="1">
    <citation type="journal article" date="2019" name="Genome Biol. Evol.">
        <title>Insights into the evolution of the New World diploid cottons (Gossypium, subgenus Houzingenia) based on genome sequencing.</title>
        <authorList>
            <person name="Grover C.E."/>
            <person name="Arick M.A. 2nd"/>
            <person name="Thrash A."/>
            <person name="Conover J.L."/>
            <person name="Sanders W.S."/>
            <person name="Peterson D.G."/>
            <person name="Frelichowski J.E."/>
            <person name="Scheffler J.A."/>
            <person name="Scheffler B.E."/>
            <person name="Wendel J.F."/>
        </authorList>
    </citation>
    <scope>NUCLEOTIDE SEQUENCE [LARGE SCALE GENOMIC DNA]</scope>
    <source>
        <strain evidence="1">5</strain>
        <tissue evidence="1">Leaf</tissue>
    </source>
</reference>
<dbReference type="EMBL" id="JABEZY010000003">
    <property type="protein sequence ID" value="MBA0735095.1"/>
    <property type="molecule type" value="Genomic_DNA"/>
</dbReference>
<sequence>MDPIVIVDVVVPLATSNVAINLIASATANFAINVIANIVAMPMLPDISYAKPFPSISKFEVFDGDNFKRWNEYIFSILDMHRVAFVLTKCKQTNFSVKRFNLWVYAN</sequence>
<gene>
    <name evidence="1" type="ORF">Gogos_018972</name>
</gene>
<dbReference type="OrthoDB" id="988434at2759"/>
<dbReference type="Proteomes" id="UP000593579">
    <property type="component" value="Unassembled WGS sequence"/>
</dbReference>
<keyword evidence="2" id="KW-1185">Reference proteome</keyword>
<dbReference type="AlphaFoldDB" id="A0A7J9BFZ4"/>
<evidence type="ECO:0000313" key="1">
    <source>
        <dbReference type="EMBL" id="MBA0735095.1"/>
    </source>
</evidence>
<proteinExistence type="predicted"/>
<protein>
    <submittedName>
        <fullName evidence="1">Uncharacterized protein</fullName>
    </submittedName>
</protein>
<name>A0A7J9BFZ4_GOSGO</name>
<organism evidence="1 2">
    <name type="scientific">Gossypium gossypioides</name>
    <name type="common">Mexican cotton</name>
    <name type="synonym">Selera gossypioides</name>
    <dbReference type="NCBI Taxonomy" id="34282"/>
    <lineage>
        <taxon>Eukaryota</taxon>
        <taxon>Viridiplantae</taxon>
        <taxon>Streptophyta</taxon>
        <taxon>Embryophyta</taxon>
        <taxon>Tracheophyta</taxon>
        <taxon>Spermatophyta</taxon>
        <taxon>Magnoliopsida</taxon>
        <taxon>eudicotyledons</taxon>
        <taxon>Gunneridae</taxon>
        <taxon>Pentapetalae</taxon>
        <taxon>rosids</taxon>
        <taxon>malvids</taxon>
        <taxon>Malvales</taxon>
        <taxon>Malvaceae</taxon>
        <taxon>Malvoideae</taxon>
        <taxon>Gossypium</taxon>
    </lineage>
</organism>
<evidence type="ECO:0000313" key="2">
    <source>
        <dbReference type="Proteomes" id="UP000593579"/>
    </source>
</evidence>
<feature type="non-terminal residue" evidence="1">
    <location>
        <position position="107"/>
    </location>
</feature>
<comment type="caution">
    <text evidence="1">The sequence shown here is derived from an EMBL/GenBank/DDBJ whole genome shotgun (WGS) entry which is preliminary data.</text>
</comment>
<accession>A0A7J9BFZ4</accession>